<dbReference type="Pfam" id="PF04016">
    <property type="entry name" value="DUF364"/>
    <property type="match status" value="1"/>
</dbReference>
<dbReference type="EMBL" id="CAADRN010000173">
    <property type="protein sequence ID" value="VFU14487.1"/>
    <property type="molecule type" value="Genomic_DNA"/>
</dbReference>
<sequence>MLTIRLMCKCEVNGKIMRLRKALTLISGQSTRSLFFENLRQELDRLADELQLKKTQVSVRASALSPEDALGSTKRKDFVLLQGKERLLQADILGCKGQAFTSAQGDFDGTLEDVLDMQLDDDFQRAVSVASLNAVACCAGKATNTIHCRDKGPELCARQVVGYFKENFGQPNILMIGYQPALAEALNPAFNLVVLDLDPANIGKTKNGVLINDGAADLSERLAACDVIFATGSIICNNTVDVFYRSGKPLIFYGSTAAGAAALLDLPRYCPESTAGK</sequence>
<evidence type="ECO:0000313" key="2">
    <source>
        <dbReference type="EMBL" id="VFU14487.1"/>
    </source>
</evidence>
<dbReference type="SUPFAM" id="SSF159713">
    <property type="entry name" value="Dhaf3308-like"/>
    <property type="match status" value="1"/>
</dbReference>
<protein>
    <submittedName>
        <fullName evidence="2">Putative heavy-metal chelation</fullName>
    </submittedName>
</protein>
<name>A0A485M5K3_9ZZZZ</name>
<accession>A0A485M5K3</accession>
<dbReference type="Gene3D" id="3.40.50.11590">
    <property type="match status" value="1"/>
</dbReference>
<dbReference type="InterPro" id="IPR007161">
    <property type="entry name" value="DUF364"/>
</dbReference>
<proteinExistence type="predicted"/>
<gene>
    <name evidence="2" type="ORF">SCFA_2540002</name>
</gene>
<evidence type="ECO:0000259" key="1">
    <source>
        <dbReference type="Pfam" id="PF04016"/>
    </source>
</evidence>
<organism evidence="2">
    <name type="scientific">anaerobic digester metagenome</name>
    <dbReference type="NCBI Taxonomy" id="1263854"/>
    <lineage>
        <taxon>unclassified sequences</taxon>
        <taxon>metagenomes</taxon>
        <taxon>ecological metagenomes</taxon>
    </lineage>
</organism>
<feature type="domain" description="Putative heavy-metal chelation" evidence="1">
    <location>
        <begin position="172"/>
        <end position="256"/>
    </location>
</feature>
<reference evidence="2" key="1">
    <citation type="submission" date="2019-03" db="EMBL/GenBank/DDBJ databases">
        <authorList>
            <person name="Hao L."/>
        </authorList>
    </citation>
    <scope>NUCLEOTIDE SEQUENCE</scope>
</reference>
<dbReference type="AlphaFoldDB" id="A0A485M5K3"/>